<dbReference type="AlphaFoldDB" id="A0A1X0WB02"/>
<evidence type="ECO:0000313" key="2">
    <source>
        <dbReference type="EMBL" id="ORJ23949.1"/>
    </source>
</evidence>
<proteinExistence type="predicted"/>
<keyword evidence="3" id="KW-1185">Reference proteome</keyword>
<name>A0A1X0WB02_9GAMM</name>
<dbReference type="EMBL" id="MRWE01000038">
    <property type="protein sequence ID" value="ORJ23949.1"/>
    <property type="molecule type" value="Genomic_DNA"/>
</dbReference>
<reference evidence="2 3" key="1">
    <citation type="journal article" date="2017" name="Int. J. Syst. Evol. Microbiol.">
        <title>Rouxiella badensis sp. nov. and Rouxiella silvae sp. nov. isolated from peat bog soil in Germany and emendation of the genus description.</title>
        <authorList>
            <person name="Le Fleche-Mateos A."/>
            <person name="Kugler J.H."/>
            <person name="Hansen S.H."/>
            <person name="Syldatk C."/>
            <person name="Hausmann R."/>
            <person name="Lomprez F."/>
            <person name="Vandenbogaert M."/>
            <person name="Manuguerra J.C."/>
            <person name="Grimont P.A."/>
        </authorList>
    </citation>
    <scope>NUCLEOTIDE SEQUENCE [LARGE SCALE GENOMIC DNA]</scope>
    <source>
        <strain evidence="2 3">DSM 100043</strain>
    </source>
</reference>
<dbReference type="NCBIfam" id="TIGR01539">
    <property type="entry name" value="portal_lambda"/>
    <property type="match status" value="1"/>
</dbReference>
<dbReference type="STRING" id="1646377.BS640_18790"/>
<dbReference type="Proteomes" id="UP000192536">
    <property type="component" value="Unassembled WGS sequence"/>
</dbReference>
<accession>A0A1X0WB02</accession>
<dbReference type="GO" id="GO:0005198">
    <property type="term" value="F:structural molecule activity"/>
    <property type="evidence" value="ECO:0007669"/>
    <property type="project" value="InterPro"/>
</dbReference>
<organism evidence="2 3">
    <name type="scientific">Rouxiella badensis</name>
    <dbReference type="NCBI Taxonomy" id="1646377"/>
    <lineage>
        <taxon>Bacteria</taxon>
        <taxon>Pseudomonadati</taxon>
        <taxon>Pseudomonadota</taxon>
        <taxon>Gammaproteobacteria</taxon>
        <taxon>Enterobacterales</taxon>
        <taxon>Yersiniaceae</taxon>
        <taxon>Rouxiella</taxon>
    </lineage>
</organism>
<dbReference type="GO" id="GO:0019068">
    <property type="term" value="P:virion assembly"/>
    <property type="evidence" value="ECO:0007669"/>
    <property type="project" value="InterPro"/>
</dbReference>
<dbReference type="Pfam" id="PF05136">
    <property type="entry name" value="Phage_portal_2"/>
    <property type="match status" value="1"/>
</dbReference>
<sequence>MQTNDVRILGANGQPLPPSRPKYGALSGTGHVPYDAADTFSDYGADWLPNLWSPDNEINIYRDRIVSRVRDMVRNDGWASGTVTRILDNAVGAVFRPIFKPDYRVLAQMTGNDQFNAEWAEEYSRYMNAQWRTWAEDEGRWCDMERKQTVSQMLRLAMRHKLVDGDSLILMHYEMERLGYGMASFATAMQVIDPDRLSNPQQVYDMPNVRGGVEINAYGAPCAYHIREAHVGDWYTAEKTMTWQRIPRETSWGRPIVIHDFDHDRAGQHRGISIFAPVVQRLKMLIKYDQTELESAILNAMFGAFIQSPYDPAMVEEALGEGDSLGAYQEDRIDFHKDRRISLNGGAGMSILFPGETVNTINAARPYSNFSVFQDAFLRNIAAQTGLSTQQITQDWSNVNYSSARAAMLEAWKTLTRRRHEFAIGTCQPIATCFVEEIHSLGGVPLPAGAPDFLEARSAYSHAKWIGPGRGWVDPVAEKKGAILALDASLTTMEMETTENVGEDHEVLLEQRALEIKQMRRLGLPLPEWAAQDEDATKTVKDPEEK</sequence>
<evidence type="ECO:0000313" key="3">
    <source>
        <dbReference type="Proteomes" id="UP000192536"/>
    </source>
</evidence>
<protein>
    <submittedName>
        <fullName evidence="2">Phage portal protein</fullName>
    </submittedName>
</protein>
<evidence type="ECO:0000256" key="1">
    <source>
        <dbReference type="SAM" id="MobiDB-lite"/>
    </source>
</evidence>
<dbReference type="InterPro" id="IPR006429">
    <property type="entry name" value="Phage_lambda_portal"/>
</dbReference>
<gene>
    <name evidence="2" type="ORF">BS640_18790</name>
</gene>
<feature type="region of interest" description="Disordered" evidence="1">
    <location>
        <begin position="1"/>
        <end position="20"/>
    </location>
</feature>
<dbReference type="RefSeq" id="WP_084913108.1">
    <property type="nucleotide sequence ID" value="NZ_MRWE01000038.1"/>
</dbReference>
<comment type="caution">
    <text evidence="2">The sequence shown here is derived from an EMBL/GenBank/DDBJ whole genome shotgun (WGS) entry which is preliminary data.</text>
</comment>